<protein>
    <submittedName>
        <fullName evidence="2">Uncharacterized protein</fullName>
    </submittedName>
</protein>
<reference evidence="2 3" key="1">
    <citation type="submission" date="2018-04" db="EMBL/GenBank/DDBJ databases">
        <title>Novel Campyloabacter and Helicobacter Species and Strains.</title>
        <authorList>
            <person name="Mannion A.J."/>
            <person name="Shen Z."/>
            <person name="Fox J.G."/>
        </authorList>
    </citation>
    <scope>NUCLEOTIDE SEQUENCE [LARGE SCALE GENOMIC DNA]</scope>
    <source>
        <strain evidence="2 3">MIT 17-337</strain>
    </source>
</reference>
<dbReference type="EMBL" id="NXLQ01000125">
    <property type="protein sequence ID" value="RDU59589.1"/>
    <property type="molecule type" value="Genomic_DNA"/>
</dbReference>
<accession>A0A3D8I398</accession>
<evidence type="ECO:0000256" key="1">
    <source>
        <dbReference type="SAM" id="MobiDB-lite"/>
    </source>
</evidence>
<feature type="region of interest" description="Disordered" evidence="1">
    <location>
        <begin position="33"/>
        <end position="53"/>
    </location>
</feature>
<sequence>LSINTDEKTRQFIKALNTIGENNIKALYVGINDEKNTSNTPPPSIVGTDINEDNNKKKRPKFIGRLATTIIMEDGLWIG</sequence>
<evidence type="ECO:0000313" key="3">
    <source>
        <dbReference type="Proteomes" id="UP000256379"/>
    </source>
</evidence>
<gene>
    <name evidence="2" type="ORF">CQA53_11365</name>
</gene>
<dbReference type="AlphaFoldDB" id="A0A3D8I398"/>
<comment type="caution">
    <text evidence="2">The sequence shown here is derived from an EMBL/GenBank/DDBJ whole genome shotgun (WGS) entry which is preliminary data.</text>
</comment>
<keyword evidence="3" id="KW-1185">Reference proteome</keyword>
<organism evidence="2 3">
    <name type="scientific">Helicobacter didelphidarum</name>
    <dbReference type="NCBI Taxonomy" id="2040648"/>
    <lineage>
        <taxon>Bacteria</taxon>
        <taxon>Pseudomonadati</taxon>
        <taxon>Campylobacterota</taxon>
        <taxon>Epsilonproteobacteria</taxon>
        <taxon>Campylobacterales</taxon>
        <taxon>Helicobacteraceae</taxon>
        <taxon>Helicobacter</taxon>
    </lineage>
</organism>
<feature type="non-terminal residue" evidence="2">
    <location>
        <position position="1"/>
    </location>
</feature>
<dbReference type="Proteomes" id="UP000256379">
    <property type="component" value="Unassembled WGS sequence"/>
</dbReference>
<proteinExistence type="predicted"/>
<evidence type="ECO:0000313" key="2">
    <source>
        <dbReference type="EMBL" id="RDU59589.1"/>
    </source>
</evidence>
<name>A0A3D8I398_9HELI</name>